<organism evidence="1 2">
    <name type="scientific">Sporosarcina soli</name>
    <dbReference type="NCBI Taxonomy" id="334736"/>
    <lineage>
        <taxon>Bacteria</taxon>
        <taxon>Bacillati</taxon>
        <taxon>Bacillota</taxon>
        <taxon>Bacilli</taxon>
        <taxon>Bacillales</taxon>
        <taxon>Caryophanaceae</taxon>
        <taxon>Sporosarcina</taxon>
    </lineage>
</organism>
<dbReference type="Proteomes" id="UP001596109">
    <property type="component" value="Unassembled WGS sequence"/>
</dbReference>
<reference evidence="2" key="1">
    <citation type="journal article" date="2019" name="Int. J. Syst. Evol. Microbiol.">
        <title>The Global Catalogue of Microorganisms (GCM) 10K type strain sequencing project: providing services to taxonomists for standard genome sequencing and annotation.</title>
        <authorList>
            <consortium name="The Broad Institute Genomics Platform"/>
            <consortium name="The Broad Institute Genome Sequencing Center for Infectious Disease"/>
            <person name="Wu L."/>
            <person name="Ma J."/>
        </authorList>
    </citation>
    <scope>NUCLEOTIDE SEQUENCE [LARGE SCALE GENOMIC DNA]</scope>
    <source>
        <strain evidence="2">CGMCC 4.1434</strain>
    </source>
</reference>
<evidence type="ECO:0000313" key="2">
    <source>
        <dbReference type="Proteomes" id="UP001596109"/>
    </source>
</evidence>
<keyword evidence="2" id="KW-1185">Reference proteome</keyword>
<dbReference type="EMBL" id="JBHSNO010000008">
    <property type="protein sequence ID" value="MFC5590444.1"/>
    <property type="molecule type" value="Genomic_DNA"/>
</dbReference>
<sequence>MAQLVKMLDYVSRYEQDLSRYPTQYIRLKKYQWERMKAQWENGADLTEWHQQVEEEPEERGNGKWFSPIFRLFGQRKTAEEEELESKEMEKDEEPDLGFNPNIIYNPTTLKQLRKLYIDQLFHFQIKWASSTLMDRSRVDPRFMRDSLLRSFAQQLPDNYLLFYYPILLLKKAPIELDIIIVTPVECMCITVLEEEDVAAFVGGGERFWIKKFGENETKLLNPLIALNRMEKIISGLFKASDIDFPVKKYLLSRNGFIDYPGTSFDVKMIDRRSYPEWFAALQKSVTPMKFSQFKAAQAILDVGQSTSISRIFDADEEQNDSEKLNKEEF</sequence>
<comment type="caution">
    <text evidence="1">The sequence shown here is derived from an EMBL/GenBank/DDBJ whole genome shotgun (WGS) entry which is preliminary data.</text>
</comment>
<accession>A0ABW0TPV9</accession>
<protein>
    <submittedName>
        <fullName evidence="1">Nuclease-related domain-containing protein</fullName>
    </submittedName>
</protein>
<evidence type="ECO:0000313" key="1">
    <source>
        <dbReference type="EMBL" id="MFC5590444.1"/>
    </source>
</evidence>
<gene>
    <name evidence="1" type="ORF">ACFPRA_16180</name>
</gene>
<proteinExistence type="predicted"/>
<name>A0ABW0TPV9_9BACL</name>
<dbReference type="RefSeq" id="WP_381436914.1">
    <property type="nucleotide sequence ID" value="NZ_JBHSNO010000008.1"/>
</dbReference>